<protein>
    <submittedName>
        <fullName evidence="1">Uncharacterized protein</fullName>
    </submittedName>
</protein>
<accession>A0A1V0US50</accession>
<dbReference type="EMBL" id="CP020557">
    <property type="protein sequence ID" value="ARF67860.1"/>
    <property type="molecule type" value="Genomic_DNA"/>
</dbReference>
<proteinExistence type="predicted"/>
<reference evidence="1 2" key="1">
    <citation type="submission" date="2017-03" db="EMBL/GenBank/DDBJ databases">
        <title>Paenibacillus larvae genome sequencing.</title>
        <authorList>
            <person name="Dingman D.W."/>
        </authorList>
    </citation>
    <scope>NUCLEOTIDE SEQUENCE [LARGE SCALE GENOMIC DNA]</scope>
    <source>
        <strain evidence="1 2">SAG 10367</strain>
    </source>
</reference>
<evidence type="ECO:0000313" key="1">
    <source>
        <dbReference type="EMBL" id="ARF67860.1"/>
    </source>
</evidence>
<sequence>MKITVNNADEQKLIQRFIDALHEHLSEVKNADNKLSFKYSVQPYLGSHEYNLLHENLQEIKVEIDLKEKPLTFDDDDIITGHCAICGKHNHV</sequence>
<dbReference type="RefSeq" id="WP_083039645.1">
    <property type="nucleotide sequence ID" value="NZ_CP020557.1"/>
</dbReference>
<organism evidence="1 2">
    <name type="scientific">Paenibacillus larvae subsp. pulvifaciens</name>
    <dbReference type="NCBI Taxonomy" id="1477"/>
    <lineage>
        <taxon>Bacteria</taxon>
        <taxon>Bacillati</taxon>
        <taxon>Bacillota</taxon>
        <taxon>Bacilli</taxon>
        <taxon>Bacillales</taxon>
        <taxon>Paenibacillaceae</taxon>
        <taxon>Paenibacillus</taxon>
    </lineage>
</organism>
<dbReference type="AlphaFoldDB" id="A0A1V0US50"/>
<dbReference type="Proteomes" id="UP000192727">
    <property type="component" value="Chromosome"/>
</dbReference>
<gene>
    <name evidence="1" type="ORF">B7C51_08500</name>
</gene>
<name>A0A1V0US50_9BACL</name>
<evidence type="ECO:0000313" key="2">
    <source>
        <dbReference type="Proteomes" id="UP000192727"/>
    </source>
</evidence>